<evidence type="ECO:0000259" key="4">
    <source>
        <dbReference type="Pfam" id="PF08241"/>
    </source>
</evidence>
<dbReference type="InterPro" id="IPR051052">
    <property type="entry name" value="Diverse_substrate_MTase"/>
</dbReference>
<dbReference type="InterPro" id="IPR013216">
    <property type="entry name" value="Methyltransf_11"/>
</dbReference>
<dbReference type="Pfam" id="PF08241">
    <property type="entry name" value="Methyltransf_11"/>
    <property type="match status" value="1"/>
</dbReference>
<proteinExistence type="inferred from homology"/>
<keyword evidence="2 5" id="KW-0489">Methyltransferase</keyword>
<gene>
    <name evidence="5" type="ORF">CRT60_14595</name>
</gene>
<evidence type="ECO:0000256" key="1">
    <source>
        <dbReference type="ARBA" id="ARBA00008361"/>
    </source>
</evidence>
<organism evidence="5 6">
    <name type="scientific">Azospirillum palustre</name>
    <dbReference type="NCBI Taxonomy" id="2044885"/>
    <lineage>
        <taxon>Bacteria</taxon>
        <taxon>Pseudomonadati</taxon>
        <taxon>Pseudomonadota</taxon>
        <taxon>Alphaproteobacteria</taxon>
        <taxon>Rhodospirillales</taxon>
        <taxon>Azospirillaceae</taxon>
        <taxon>Azospirillum</taxon>
    </lineage>
</organism>
<dbReference type="Gene3D" id="3.40.50.150">
    <property type="entry name" value="Vaccinia Virus protein VP39"/>
    <property type="match status" value="1"/>
</dbReference>
<dbReference type="InterPro" id="IPR029063">
    <property type="entry name" value="SAM-dependent_MTases_sf"/>
</dbReference>
<evidence type="ECO:0000313" key="6">
    <source>
        <dbReference type="Proteomes" id="UP000225379"/>
    </source>
</evidence>
<dbReference type="PANTHER" id="PTHR44942">
    <property type="entry name" value="METHYLTRANSF_11 DOMAIN-CONTAINING PROTEIN"/>
    <property type="match status" value="1"/>
</dbReference>
<protein>
    <submittedName>
        <fullName evidence="5">SAM-dependent methyltransferase</fullName>
    </submittedName>
</protein>
<keyword evidence="3 5" id="KW-0808">Transferase</keyword>
<dbReference type="GO" id="GO:0032259">
    <property type="term" value="P:methylation"/>
    <property type="evidence" value="ECO:0007669"/>
    <property type="project" value="UniProtKB-KW"/>
</dbReference>
<feature type="domain" description="Methyltransferase type 11" evidence="4">
    <location>
        <begin position="45"/>
        <end position="133"/>
    </location>
</feature>
<accession>A0A2B8BG24</accession>
<name>A0A2B8BG24_9PROT</name>
<dbReference type="RefSeq" id="WP_098737152.1">
    <property type="nucleotide sequence ID" value="NZ_PDKW01000041.1"/>
</dbReference>
<sequence length="253" mass="27330">MSVHHSSKGYETGAAAYVKGRPSYPAEATVWLRDVLGVGPGRRTLDVGAGTGKFVAVLKECGGEIVAVEPIAGMREQLVHSFPDLTVLAGTAETIPLPDGSVDAVVCAQAFHWFATAAALQEMRRVLAPGGRLGLIWNVRDESRPWVAALSAITDPWEAGTPRYRTGDWRRAFPAPGFEAIDERHVRHAHVGSPDDVIVRRTLSVSFIAALASDLQAEVERDVRMLIANTPELAGATEVAFPYETAMFAFRKV</sequence>
<dbReference type="GO" id="GO:0008757">
    <property type="term" value="F:S-adenosylmethionine-dependent methyltransferase activity"/>
    <property type="evidence" value="ECO:0007669"/>
    <property type="project" value="InterPro"/>
</dbReference>
<comment type="caution">
    <text evidence="5">The sequence shown here is derived from an EMBL/GenBank/DDBJ whole genome shotgun (WGS) entry which is preliminary data.</text>
</comment>
<comment type="similarity">
    <text evidence="1">Belongs to the methyltransferase superfamily.</text>
</comment>
<dbReference type="EMBL" id="PDKW01000041">
    <property type="protein sequence ID" value="PGH56187.1"/>
    <property type="molecule type" value="Genomic_DNA"/>
</dbReference>
<dbReference type="PANTHER" id="PTHR44942:SF4">
    <property type="entry name" value="METHYLTRANSFERASE TYPE 11 DOMAIN-CONTAINING PROTEIN"/>
    <property type="match status" value="1"/>
</dbReference>
<keyword evidence="6" id="KW-1185">Reference proteome</keyword>
<evidence type="ECO:0000256" key="3">
    <source>
        <dbReference type="ARBA" id="ARBA00022679"/>
    </source>
</evidence>
<evidence type="ECO:0000313" key="5">
    <source>
        <dbReference type="EMBL" id="PGH56187.1"/>
    </source>
</evidence>
<dbReference type="Proteomes" id="UP000225379">
    <property type="component" value="Unassembled WGS sequence"/>
</dbReference>
<evidence type="ECO:0000256" key="2">
    <source>
        <dbReference type="ARBA" id="ARBA00022603"/>
    </source>
</evidence>
<dbReference type="AlphaFoldDB" id="A0A2B8BG24"/>
<dbReference type="CDD" id="cd02440">
    <property type="entry name" value="AdoMet_MTases"/>
    <property type="match status" value="1"/>
</dbReference>
<dbReference type="SUPFAM" id="SSF53335">
    <property type="entry name" value="S-adenosyl-L-methionine-dependent methyltransferases"/>
    <property type="match status" value="1"/>
</dbReference>
<reference evidence="6" key="1">
    <citation type="submission" date="2017-10" db="EMBL/GenBank/DDBJ databases">
        <authorList>
            <person name="Kravchenko I.K."/>
            <person name="Grouzdev D.S."/>
        </authorList>
    </citation>
    <scope>NUCLEOTIDE SEQUENCE [LARGE SCALE GENOMIC DNA]</scope>
    <source>
        <strain evidence="6">B2</strain>
    </source>
</reference>
<dbReference type="OrthoDB" id="9777830at2"/>